<evidence type="ECO:0000313" key="1">
    <source>
        <dbReference type="Proteomes" id="UP000095282"/>
    </source>
</evidence>
<dbReference type="WBParaSite" id="Csp11.Scaffold630.g20870.t1">
    <property type="protein sequence ID" value="Csp11.Scaffold630.g20870.t1"/>
    <property type="gene ID" value="Csp11.Scaffold630.g20870"/>
</dbReference>
<dbReference type="AlphaFoldDB" id="A0A1I7UZE6"/>
<sequence>MSLPEKDAWKKEYRVKAEPIIFIGGDPVDGHESDFEGYLSECENVSNAVPTLKRTQSSDSLFLDGGYKEYRFQKVSQFHGMKIEGPKERRDKKRRRKMNRIIQRHGNQHKRMKNTGVRLSKAPINIPPHIFALEFLSLQKVTGKNLQKLKTRVASDLDTRVDEYMKSPRSEKQFRFTMLKIREQKEDYREFLWWKRRWLSNRRLRVKVYDRGIWKKRIRETLVKGLGLRSRLRPEDLEHRVQILELDSILFEAYLTGIEKRERKAWIRHRQWTGYFEAKAWKARGLKIPKLEALDHLKLMNGSVFLEFIVDHQRIPIADVLRYLKGATETPIHYKTYFECLFKGFQVINYSWKFVFHDRKVLFDSISSEMTQEIQKYLETMESENNPRKGESKCILKN</sequence>
<accession>A0A1I7UZE6</accession>
<name>A0A1I7UZE6_9PELO</name>
<reference evidence="2" key="1">
    <citation type="submission" date="2016-11" db="UniProtKB">
        <authorList>
            <consortium name="WormBaseParasite"/>
        </authorList>
    </citation>
    <scope>IDENTIFICATION</scope>
</reference>
<protein>
    <submittedName>
        <fullName evidence="2">Reverse transcriptase domain-containing protein</fullName>
    </submittedName>
</protein>
<dbReference type="STRING" id="1561998.A0A1I7UZE6"/>
<organism evidence="1 2">
    <name type="scientific">Caenorhabditis tropicalis</name>
    <dbReference type="NCBI Taxonomy" id="1561998"/>
    <lineage>
        <taxon>Eukaryota</taxon>
        <taxon>Metazoa</taxon>
        <taxon>Ecdysozoa</taxon>
        <taxon>Nematoda</taxon>
        <taxon>Chromadorea</taxon>
        <taxon>Rhabditida</taxon>
        <taxon>Rhabditina</taxon>
        <taxon>Rhabditomorpha</taxon>
        <taxon>Rhabditoidea</taxon>
        <taxon>Rhabditidae</taxon>
        <taxon>Peloderinae</taxon>
        <taxon>Caenorhabditis</taxon>
    </lineage>
</organism>
<keyword evidence="1" id="KW-1185">Reference proteome</keyword>
<dbReference type="Proteomes" id="UP000095282">
    <property type="component" value="Unplaced"/>
</dbReference>
<proteinExistence type="predicted"/>
<evidence type="ECO:0000313" key="2">
    <source>
        <dbReference type="WBParaSite" id="Csp11.Scaffold630.g20870.t1"/>
    </source>
</evidence>